<evidence type="ECO:0008006" key="4">
    <source>
        <dbReference type="Google" id="ProtNLM"/>
    </source>
</evidence>
<evidence type="ECO:0000256" key="1">
    <source>
        <dbReference type="SAM" id="MobiDB-lite"/>
    </source>
</evidence>
<reference evidence="2 3" key="1">
    <citation type="submission" date="2019-01" db="EMBL/GenBank/DDBJ databases">
        <title>Ktedonosporobacter rubrisoli SCAWS-G2.</title>
        <authorList>
            <person name="Huang Y."/>
            <person name="Yan B."/>
        </authorList>
    </citation>
    <scope>NUCLEOTIDE SEQUENCE [LARGE SCALE GENOMIC DNA]</scope>
    <source>
        <strain evidence="2 3">SCAWS-G2</strain>
    </source>
</reference>
<sequence length="180" mass="19485">MIEGQTALFGIFDDSAKADRATEQLRQLGLAEKQIERAEKATGKRQPHGVPRRADTVERSRPDFASHGISTEAASYYGDAYDAGYTVLVVHPGNKHTEAARILKHNGAYNYEAPRPAKAEATGATTPGMRGEDNTQTGIASTAAGSPAAHIDADTIEADVQHAQRILQQQYEARKEQGRE</sequence>
<name>A0A4P6JKY5_KTERU</name>
<dbReference type="KEGG" id="kbs:EPA93_07440"/>
<keyword evidence="3" id="KW-1185">Reference proteome</keyword>
<dbReference type="AlphaFoldDB" id="A0A4P6JKY5"/>
<dbReference type="Proteomes" id="UP000290365">
    <property type="component" value="Chromosome"/>
</dbReference>
<evidence type="ECO:0000313" key="2">
    <source>
        <dbReference type="EMBL" id="QBD75848.1"/>
    </source>
</evidence>
<organism evidence="2 3">
    <name type="scientific">Ktedonosporobacter rubrisoli</name>
    <dbReference type="NCBI Taxonomy" id="2509675"/>
    <lineage>
        <taxon>Bacteria</taxon>
        <taxon>Bacillati</taxon>
        <taxon>Chloroflexota</taxon>
        <taxon>Ktedonobacteria</taxon>
        <taxon>Ktedonobacterales</taxon>
        <taxon>Ktedonosporobacteraceae</taxon>
        <taxon>Ktedonosporobacter</taxon>
    </lineage>
</organism>
<dbReference type="EMBL" id="CP035758">
    <property type="protein sequence ID" value="QBD75848.1"/>
    <property type="molecule type" value="Genomic_DNA"/>
</dbReference>
<gene>
    <name evidence="2" type="ORF">EPA93_07440</name>
</gene>
<feature type="region of interest" description="Disordered" evidence="1">
    <location>
        <begin position="120"/>
        <end position="157"/>
    </location>
</feature>
<evidence type="ECO:0000313" key="3">
    <source>
        <dbReference type="Proteomes" id="UP000290365"/>
    </source>
</evidence>
<feature type="region of interest" description="Disordered" evidence="1">
    <location>
        <begin position="34"/>
        <end position="60"/>
    </location>
</feature>
<feature type="compositionally biased region" description="Polar residues" evidence="1">
    <location>
        <begin position="134"/>
        <end position="144"/>
    </location>
</feature>
<proteinExistence type="predicted"/>
<dbReference type="RefSeq" id="WP_129886445.1">
    <property type="nucleotide sequence ID" value="NZ_CP035758.1"/>
</dbReference>
<accession>A0A4P6JKY5</accession>
<protein>
    <recommendedName>
        <fullName evidence="4">General stress protein 17M-like domain-containing protein</fullName>
    </recommendedName>
</protein>